<evidence type="ECO:0000313" key="2">
    <source>
        <dbReference type="EMBL" id="GCF93601.1"/>
    </source>
</evidence>
<dbReference type="SMART" id="SM00857">
    <property type="entry name" value="Resolvase"/>
    <property type="match status" value="1"/>
</dbReference>
<dbReference type="GO" id="GO:0003677">
    <property type="term" value="F:DNA binding"/>
    <property type="evidence" value="ECO:0007669"/>
    <property type="project" value="InterPro"/>
</dbReference>
<dbReference type="SUPFAM" id="SSF53041">
    <property type="entry name" value="Resolvase-like"/>
    <property type="match status" value="1"/>
</dbReference>
<proteinExistence type="predicted"/>
<dbReference type="InterPro" id="IPR050639">
    <property type="entry name" value="SSR_resolvase"/>
</dbReference>
<dbReference type="EMBL" id="BJCC01000012">
    <property type="protein sequence ID" value="GCF93601.1"/>
    <property type="molecule type" value="Genomic_DNA"/>
</dbReference>
<dbReference type="CDD" id="cd00338">
    <property type="entry name" value="Ser_Recombinase"/>
    <property type="match status" value="1"/>
</dbReference>
<dbReference type="AlphaFoldDB" id="A0A4P5PBD5"/>
<accession>A0A4P5PBD5</accession>
<dbReference type="Gene3D" id="3.40.50.1390">
    <property type="entry name" value="Resolvase, N-terminal catalytic domain"/>
    <property type="match status" value="1"/>
</dbReference>
<organism evidence="2 3">
    <name type="scientific">Enterococcus florum</name>
    <dbReference type="NCBI Taxonomy" id="2480627"/>
    <lineage>
        <taxon>Bacteria</taxon>
        <taxon>Bacillati</taxon>
        <taxon>Bacillota</taxon>
        <taxon>Bacilli</taxon>
        <taxon>Lactobacillales</taxon>
        <taxon>Enterococcaceae</taxon>
        <taxon>Enterococcus</taxon>
    </lineage>
</organism>
<reference evidence="3" key="1">
    <citation type="submission" date="2019-02" db="EMBL/GenBank/DDBJ databases">
        <title>Draft genome sequence of Enterococcus sp. Gos25-1.</title>
        <authorList>
            <person name="Tanaka N."/>
            <person name="Shiwa Y."/>
            <person name="Fujita N."/>
        </authorList>
    </citation>
    <scope>NUCLEOTIDE SEQUENCE [LARGE SCALE GENOMIC DNA]</scope>
    <source>
        <strain evidence="3">Gos25-1</strain>
    </source>
</reference>
<gene>
    <name evidence="2" type="ORF">NRIC_14920</name>
</gene>
<comment type="caution">
    <text evidence="2">The sequence shown here is derived from an EMBL/GenBank/DDBJ whole genome shotgun (WGS) entry which is preliminary data.</text>
</comment>
<keyword evidence="3" id="KW-1185">Reference proteome</keyword>
<name>A0A4P5PBD5_9ENTE</name>
<evidence type="ECO:0000259" key="1">
    <source>
        <dbReference type="PROSITE" id="PS51736"/>
    </source>
</evidence>
<dbReference type="InterPro" id="IPR036162">
    <property type="entry name" value="Resolvase-like_N_sf"/>
</dbReference>
<evidence type="ECO:0000313" key="3">
    <source>
        <dbReference type="Proteomes" id="UP000290567"/>
    </source>
</evidence>
<sequence length="126" mass="14442">MKKLTALYSRSATDDKKAIDKQTTKLTNYCEANNILDFKHYVDNNQSGTSKNRPELDQLIKDLEDGKIDRVIVTNISRLSRDMHHFTMLINSAIEANNAKLITLDDDKYNSSDYTLIHDIFADKTT</sequence>
<dbReference type="GO" id="GO:0000150">
    <property type="term" value="F:DNA strand exchange activity"/>
    <property type="evidence" value="ECO:0007669"/>
    <property type="project" value="InterPro"/>
</dbReference>
<dbReference type="RefSeq" id="WP_175580022.1">
    <property type="nucleotide sequence ID" value="NZ_BJCC01000012.1"/>
</dbReference>
<dbReference type="PANTHER" id="PTHR30461">
    <property type="entry name" value="DNA-INVERTASE FROM LAMBDOID PROPHAGE"/>
    <property type="match status" value="1"/>
</dbReference>
<dbReference type="Proteomes" id="UP000290567">
    <property type="component" value="Unassembled WGS sequence"/>
</dbReference>
<dbReference type="InterPro" id="IPR006119">
    <property type="entry name" value="Resolv_N"/>
</dbReference>
<dbReference type="PROSITE" id="PS51736">
    <property type="entry name" value="RECOMBINASES_3"/>
    <property type="match status" value="1"/>
</dbReference>
<protein>
    <recommendedName>
        <fullName evidence="1">Resolvase/invertase-type recombinase catalytic domain-containing protein</fullName>
    </recommendedName>
</protein>
<dbReference type="Pfam" id="PF00239">
    <property type="entry name" value="Resolvase"/>
    <property type="match status" value="1"/>
</dbReference>
<dbReference type="PANTHER" id="PTHR30461:SF23">
    <property type="entry name" value="DNA RECOMBINASE-RELATED"/>
    <property type="match status" value="1"/>
</dbReference>
<feature type="domain" description="Resolvase/invertase-type recombinase catalytic" evidence="1">
    <location>
        <begin position="4"/>
        <end position="126"/>
    </location>
</feature>